<protein>
    <submittedName>
        <fullName evidence="1">Uncharacterized protein</fullName>
    </submittedName>
</protein>
<evidence type="ECO:0000313" key="2">
    <source>
        <dbReference type="Proteomes" id="UP000729402"/>
    </source>
</evidence>
<dbReference type="AlphaFoldDB" id="A0A8J5WC10"/>
<organism evidence="1 2">
    <name type="scientific">Zizania palustris</name>
    <name type="common">Northern wild rice</name>
    <dbReference type="NCBI Taxonomy" id="103762"/>
    <lineage>
        <taxon>Eukaryota</taxon>
        <taxon>Viridiplantae</taxon>
        <taxon>Streptophyta</taxon>
        <taxon>Embryophyta</taxon>
        <taxon>Tracheophyta</taxon>
        <taxon>Spermatophyta</taxon>
        <taxon>Magnoliopsida</taxon>
        <taxon>Liliopsida</taxon>
        <taxon>Poales</taxon>
        <taxon>Poaceae</taxon>
        <taxon>BOP clade</taxon>
        <taxon>Oryzoideae</taxon>
        <taxon>Oryzeae</taxon>
        <taxon>Zizaniinae</taxon>
        <taxon>Zizania</taxon>
    </lineage>
</organism>
<keyword evidence="2" id="KW-1185">Reference proteome</keyword>
<evidence type="ECO:0000313" key="1">
    <source>
        <dbReference type="EMBL" id="KAG8087983.1"/>
    </source>
</evidence>
<sequence length="102" mass="11448">MATTDQTPWMAVCSPHSHALMLRLTWDNRRALSSMCCHAWRWWCLLHVHFDMAALGEASAKLSLSKAKFLSDILLSVSSQPCHLLHDLLPCLHSNHAACLQA</sequence>
<dbReference type="Proteomes" id="UP000729402">
    <property type="component" value="Unassembled WGS sequence"/>
</dbReference>
<accession>A0A8J5WC10</accession>
<proteinExistence type="predicted"/>
<name>A0A8J5WC10_ZIZPA</name>
<reference evidence="1" key="2">
    <citation type="submission" date="2021-02" db="EMBL/GenBank/DDBJ databases">
        <authorList>
            <person name="Kimball J.A."/>
            <person name="Haas M.W."/>
            <person name="Macchietto M."/>
            <person name="Kono T."/>
            <person name="Duquette J."/>
            <person name="Shao M."/>
        </authorList>
    </citation>
    <scope>NUCLEOTIDE SEQUENCE</scope>
    <source>
        <tissue evidence="1">Fresh leaf tissue</tissue>
    </source>
</reference>
<reference evidence="1" key="1">
    <citation type="journal article" date="2021" name="bioRxiv">
        <title>Whole Genome Assembly and Annotation of Northern Wild Rice, Zizania palustris L., Supports a Whole Genome Duplication in the Zizania Genus.</title>
        <authorList>
            <person name="Haas M."/>
            <person name="Kono T."/>
            <person name="Macchietto M."/>
            <person name="Millas R."/>
            <person name="McGilp L."/>
            <person name="Shao M."/>
            <person name="Duquette J."/>
            <person name="Hirsch C.N."/>
            <person name="Kimball J."/>
        </authorList>
    </citation>
    <scope>NUCLEOTIDE SEQUENCE</scope>
    <source>
        <tissue evidence="1">Fresh leaf tissue</tissue>
    </source>
</reference>
<dbReference type="EMBL" id="JAAALK010000082">
    <property type="protein sequence ID" value="KAG8087983.1"/>
    <property type="molecule type" value="Genomic_DNA"/>
</dbReference>
<comment type="caution">
    <text evidence="1">The sequence shown here is derived from an EMBL/GenBank/DDBJ whole genome shotgun (WGS) entry which is preliminary data.</text>
</comment>
<gene>
    <name evidence="1" type="ORF">GUJ93_ZPchr0010g10061</name>
</gene>